<gene>
    <name evidence="1" type="ORF">ACFS2C_21310</name>
</gene>
<dbReference type="PANTHER" id="PTHR43611:SF3">
    <property type="entry name" value="FLAVIN MONONUCLEOTIDE HYDROLASE 1, CHLOROPLATIC"/>
    <property type="match status" value="1"/>
</dbReference>
<evidence type="ECO:0000313" key="1">
    <source>
        <dbReference type="EMBL" id="MFD2801930.1"/>
    </source>
</evidence>
<dbReference type="InterPro" id="IPR006439">
    <property type="entry name" value="HAD-SF_hydro_IA"/>
</dbReference>
<keyword evidence="1" id="KW-0378">Hydrolase</keyword>
<protein>
    <submittedName>
        <fullName evidence="1">HAD-IA family hydrolase</fullName>
    </submittedName>
</protein>
<evidence type="ECO:0000313" key="2">
    <source>
        <dbReference type="Proteomes" id="UP001597478"/>
    </source>
</evidence>
<dbReference type="Proteomes" id="UP001597478">
    <property type="component" value="Unassembled WGS sequence"/>
</dbReference>
<accession>A0ABW5WEF7</accession>
<keyword evidence="2" id="KW-1185">Reference proteome</keyword>
<dbReference type="InterPro" id="IPR036412">
    <property type="entry name" value="HAD-like_sf"/>
</dbReference>
<dbReference type="PANTHER" id="PTHR43611">
    <property type="entry name" value="ALPHA-D-GLUCOSE 1-PHOSPHATE PHOSPHATASE"/>
    <property type="match status" value="1"/>
</dbReference>
<dbReference type="SUPFAM" id="SSF56784">
    <property type="entry name" value="HAD-like"/>
    <property type="match status" value="1"/>
</dbReference>
<dbReference type="Gene3D" id="3.40.50.1000">
    <property type="entry name" value="HAD superfamily/HAD-like"/>
    <property type="match status" value="1"/>
</dbReference>
<reference evidence="2" key="1">
    <citation type="journal article" date="2019" name="Int. J. Syst. Evol. Microbiol.">
        <title>The Global Catalogue of Microorganisms (GCM) 10K type strain sequencing project: providing services to taxonomists for standard genome sequencing and annotation.</title>
        <authorList>
            <consortium name="The Broad Institute Genomics Platform"/>
            <consortium name="The Broad Institute Genome Sequencing Center for Infectious Disease"/>
            <person name="Wu L."/>
            <person name="Ma J."/>
        </authorList>
    </citation>
    <scope>NUCLEOTIDE SEQUENCE [LARGE SCALE GENOMIC DNA]</scope>
    <source>
        <strain evidence="2">IBRC-M 10906</strain>
    </source>
</reference>
<organism evidence="1 2">
    <name type="scientific">Prauserella oleivorans</name>
    <dbReference type="NCBI Taxonomy" id="1478153"/>
    <lineage>
        <taxon>Bacteria</taxon>
        <taxon>Bacillati</taxon>
        <taxon>Actinomycetota</taxon>
        <taxon>Actinomycetes</taxon>
        <taxon>Pseudonocardiales</taxon>
        <taxon>Pseudonocardiaceae</taxon>
        <taxon>Prauserella</taxon>
    </lineage>
</organism>
<sequence>MLRGMVLDYAGVLTDAGAERLFDVLDAARDRGIRTALLSNAAGGGPVRRRLGCWFDELVFSGEVGVAKPDVAVFRLTADRLALPPEACVFVDDAAGNVAGAVRAGMVGVRHTSVADTLMELDALFPGLIEQAR</sequence>
<dbReference type="NCBIfam" id="TIGR01509">
    <property type="entry name" value="HAD-SF-IA-v3"/>
    <property type="match status" value="1"/>
</dbReference>
<dbReference type="GO" id="GO:0016787">
    <property type="term" value="F:hydrolase activity"/>
    <property type="evidence" value="ECO:0007669"/>
    <property type="project" value="UniProtKB-KW"/>
</dbReference>
<dbReference type="RefSeq" id="WP_377384565.1">
    <property type="nucleotide sequence ID" value="NZ_JBHSAN010000003.1"/>
</dbReference>
<name>A0ABW5WEF7_9PSEU</name>
<proteinExistence type="predicted"/>
<dbReference type="InterPro" id="IPR023214">
    <property type="entry name" value="HAD_sf"/>
</dbReference>
<dbReference type="Pfam" id="PF00702">
    <property type="entry name" value="Hydrolase"/>
    <property type="match status" value="1"/>
</dbReference>
<comment type="caution">
    <text evidence="1">The sequence shown here is derived from an EMBL/GenBank/DDBJ whole genome shotgun (WGS) entry which is preliminary data.</text>
</comment>
<dbReference type="EMBL" id="JBHUOF010000039">
    <property type="protein sequence ID" value="MFD2801930.1"/>
    <property type="molecule type" value="Genomic_DNA"/>
</dbReference>